<gene>
    <name evidence="11" type="ORF">A3D01_02425</name>
</gene>
<comment type="subcellular location">
    <subcellularLocation>
        <location evidence="1">Cytoplasm</location>
    </subcellularLocation>
</comment>
<keyword evidence="11" id="KW-0808">Transferase</keyword>
<evidence type="ECO:0000256" key="6">
    <source>
        <dbReference type="ARBA" id="ARBA00022723"/>
    </source>
</evidence>
<evidence type="ECO:0000256" key="7">
    <source>
        <dbReference type="ARBA" id="ARBA00022741"/>
    </source>
</evidence>
<evidence type="ECO:0000313" key="12">
    <source>
        <dbReference type="Proteomes" id="UP000177169"/>
    </source>
</evidence>
<sequence length="149" mass="17243">MEIITKSAAETKSFGTKVALDLIKEKKNKLIICLTGDLGSGKTTFVQGFAEGLGITQRIISPTFILVKQYELEDRAFLSDLYHVDLYRLEKDLEFEIKNLGITDIWEKRGSITVIEWAEKIKEIIPESALWIYFDYLSEKQRRIEVKHK</sequence>
<evidence type="ECO:0000256" key="5">
    <source>
        <dbReference type="ARBA" id="ARBA00022694"/>
    </source>
</evidence>
<keyword evidence="7" id="KW-0547">Nucleotide-binding</keyword>
<dbReference type="AlphaFoldDB" id="A0A1F7Z2J5"/>
<organism evidence="11 12">
    <name type="scientific">Candidatus Woesebacteria bacterium RIFCSPHIGHO2_02_FULL_39_13</name>
    <dbReference type="NCBI Taxonomy" id="1802505"/>
    <lineage>
        <taxon>Bacteria</taxon>
        <taxon>Candidatus Woeseibacteriota</taxon>
    </lineage>
</organism>
<comment type="similarity">
    <text evidence="2">Belongs to the TsaE family.</text>
</comment>
<name>A0A1F7Z2J5_9BACT</name>
<accession>A0A1F7Z2J5</accession>
<evidence type="ECO:0000256" key="9">
    <source>
        <dbReference type="ARBA" id="ARBA00022842"/>
    </source>
</evidence>
<evidence type="ECO:0000256" key="1">
    <source>
        <dbReference type="ARBA" id="ARBA00004496"/>
    </source>
</evidence>
<dbReference type="GO" id="GO:0016740">
    <property type="term" value="F:transferase activity"/>
    <property type="evidence" value="ECO:0007669"/>
    <property type="project" value="UniProtKB-KW"/>
</dbReference>
<dbReference type="Proteomes" id="UP000177169">
    <property type="component" value="Unassembled WGS sequence"/>
</dbReference>
<evidence type="ECO:0000256" key="8">
    <source>
        <dbReference type="ARBA" id="ARBA00022840"/>
    </source>
</evidence>
<keyword evidence="5" id="KW-0819">tRNA processing</keyword>
<keyword evidence="8" id="KW-0067">ATP-binding</keyword>
<keyword evidence="9" id="KW-0460">Magnesium</keyword>
<keyword evidence="6" id="KW-0479">Metal-binding</keyword>
<dbReference type="PANTHER" id="PTHR33540:SF2">
    <property type="entry name" value="TRNA THREONYLCARBAMOYLADENOSINE BIOSYNTHESIS PROTEIN TSAE"/>
    <property type="match status" value="1"/>
</dbReference>
<dbReference type="NCBIfam" id="TIGR00150">
    <property type="entry name" value="T6A_YjeE"/>
    <property type="match status" value="1"/>
</dbReference>
<evidence type="ECO:0000256" key="2">
    <source>
        <dbReference type="ARBA" id="ARBA00007599"/>
    </source>
</evidence>
<evidence type="ECO:0000256" key="3">
    <source>
        <dbReference type="ARBA" id="ARBA00019010"/>
    </source>
</evidence>
<dbReference type="EMBL" id="MGGR01000013">
    <property type="protein sequence ID" value="OGM33802.1"/>
    <property type="molecule type" value="Genomic_DNA"/>
</dbReference>
<dbReference type="Gene3D" id="3.40.50.300">
    <property type="entry name" value="P-loop containing nucleotide triphosphate hydrolases"/>
    <property type="match status" value="1"/>
</dbReference>
<dbReference type="GO" id="GO:0005524">
    <property type="term" value="F:ATP binding"/>
    <property type="evidence" value="ECO:0007669"/>
    <property type="project" value="UniProtKB-KW"/>
</dbReference>
<protein>
    <recommendedName>
        <fullName evidence="3">tRNA threonylcarbamoyladenosine biosynthesis protein TsaE</fullName>
    </recommendedName>
    <alternativeName>
        <fullName evidence="10">t(6)A37 threonylcarbamoyladenosine biosynthesis protein TsaE</fullName>
    </alternativeName>
</protein>
<proteinExistence type="inferred from homology"/>
<dbReference type="Pfam" id="PF02367">
    <property type="entry name" value="TsaE"/>
    <property type="match status" value="1"/>
</dbReference>
<dbReference type="GO" id="GO:0046872">
    <property type="term" value="F:metal ion binding"/>
    <property type="evidence" value="ECO:0007669"/>
    <property type="project" value="UniProtKB-KW"/>
</dbReference>
<dbReference type="GO" id="GO:0005737">
    <property type="term" value="C:cytoplasm"/>
    <property type="evidence" value="ECO:0007669"/>
    <property type="project" value="UniProtKB-SubCell"/>
</dbReference>
<dbReference type="InterPro" id="IPR027417">
    <property type="entry name" value="P-loop_NTPase"/>
</dbReference>
<dbReference type="SUPFAM" id="SSF52540">
    <property type="entry name" value="P-loop containing nucleoside triphosphate hydrolases"/>
    <property type="match status" value="1"/>
</dbReference>
<evidence type="ECO:0000256" key="10">
    <source>
        <dbReference type="ARBA" id="ARBA00032441"/>
    </source>
</evidence>
<keyword evidence="4" id="KW-0963">Cytoplasm</keyword>
<dbReference type="GO" id="GO:0002949">
    <property type="term" value="P:tRNA threonylcarbamoyladenosine modification"/>
    <property type="evidence" value="ECO:0007669"/>
    <property type="project" value="InterPro"/>
</dbReference>
<reference evidence="11 12" key="1">
    <citation type="journal article" date="2016" name="Nat. Commun.">
        <title>Thousands of microbial genomes shed light on interconnected biogeochemical processes in an aquifer system.</title>
        <authorList>
            <person name="Anantharaman K."/>
            <person name="Brown C.T."/>
            <person name="Hug L.A."/>
            <person name="Sharon I."/>
            <person name="Castelle C.J."/>
            <person name="Probst A.J."/>
            <person name="Thomas B.C."/>
            <person name="Singh A."/>
            <person name="Wilkins M.J."/>
            <person name="Karaoz U."/>
            <person name="Brodie E.L."/>
            <person name="Williams K.H."/>
            <person name="Hubbard S.S."/>
            <person name="Banfield J.F."/>
        </authorList>
    </citation>
    <scope>NUCLEOTIDE SEQUENCE [LARGE SCALE GENOMIC DNA]</scope>
</reference>
<dbReference type="STRING" id="1802505.A3D01_02425"/>
<evidence type="ECO:0000313" key="11">
    <source>
        <dbReference type="EMBL" id="OGM33802.1"/>
    </source>
</evidence>
<evidence type="ECO:0000256" key="4">
    <source>
        <dbReference type="ARBA" id="ARBA00022490"/>
    </source>
</evidence>
<dbReference type="InterPro" id="IPR003442">
    <property type="entry name" value="T6A_TsaE"/>
</dbReference>
<dbReference type="PANTHER" id="PTHR33540">
    <property type="entry name" value="TRNA THREONYLCARBAMOYLADENOSINE BIOSYNTHESIS PROTEIN TSAE"/>
    <property type="match status" value="1"/>
</dbReference>
<comment type="caution">
    <text evidence="11">The sequence shown here is derived from an EMBL/GenBank/DDBJ whole genome shotgun (WGS) entry which is preliminary data.</text>
</comment>